<comment type="cofactor">
    <cofactor evidence="9">
        <name>[4Fe-4S] cluster</name>
        <dbReference type="ChEBI" id="CHEBI:49883"/>
    </cofactor>
    <text evidence="9">Binds 2 [4Fe-4S] clusters per monomer.</text>
</comment>
<evidence type="ECO:0000256" key="5">
    <source>
        <dbReference type="ARBA" id="ARBA00022785"/>
    </source>
</evidence>
<keyword evidence="2 9" id="KW-0963">Cytoplasm</keyword>
<keyword evidence="1 9" id="KW-0004">4Fe-4S</keyword>
<comment type="caution">
    <text evidence="11">The sequence shown here is derived from an EMBL/GenBank/DDBJ whole genome shotgun (WGS) entry which is preliminary data.</text>
</comment>
<dbReference type="HAMAP" id="MF_00916">
    <property type="entry name" value="QueG"/>
    <property type="match status" value="1"/>
</dbReference>
<dbReference type="FunFam" id="3.30.70.20:FF:000037">
    <property type="entry name" value="Epoxyqueuosine reductase"/>
    <property type="match status" value="1"/>
</dbReference>
<evidence type="ECO:0000256" key="6">
    <source>
        <dbReference type="ARBA" id="ARBA00023002"/>
    </source>
</evidence>
<sequence length="307" mass="35888">MKLSNDIVIHFAKELGFDLVGFSKAELLNDEIQNLKDWVEKKYHAKMDYMNKNFDKRFNVNNILPNARSVISLGLNYYYEDVHNEDKNFGKVSRYAWGKDYHLIMWEKLEILENQLKSIEPNFESKSYVDTGPVMDKVWAVKSGLGWQGKHSNVISKEIGSWFFIANIITNYDFDYNDIVKDYCGTCTACIDACPTEAIVQPYVVDANKCISYLTIENKEEIDNQFKGKFENWIFGCDICQDVCPWNKKFSLQSNIEEFKPINKELVLTEILEMDEFEFKKRFETSPIKRAKLKGLKRNAEFLLANE</sequence>
<feature type="domain" description="4Fe-4S ferredoxin-type" evidence="10">
    <location>
        <begin position="175"/>
        <end position="204"/>
    </location>
</feature>
<protein>
    <recommendedName>
        <fullName evidence="9">Epoxyqueuosine reductase</fullName>
        <ecNumber evidence="9">1.17.99.6</ecNumber>
    </recommendedName>
    <alternativeName>
        <fullName evidence="9">Queuosine biosynthesis protein QueG</fullName>
    </alternativeName>
</protein>
<feature type="binding site" evidence="9">
    <location>
        <position position="187"/>
    </location>
    <ligand>
        <name>[4Fe-4S] cluster</name>
        <dbReference type="ChEBI" id="CHEBI:49883"/>
        <label>1</label>
    </ligand>
</feature>
<dbReference type="GO" id="GO:0031419">
    <property type="term" value="F:cobalamin binding"/>
    <property type="evidence" value="ECO:0007669"/>
    <property type="project" value="UniProtKB-KW"/>
</dbReference>
<feature type="binding site" evidence="9">
    <location>
        <position position="210"/>
    </location>
    <ligand>
        <name>[4Fe-4S] cluster</name>
        <dbReference type="ChEBI" id="CHEBI:49883"/>
        <label>2</label>
    </ligand>
</feature>
<keyword evidence="9" id="KW-0846">Cobalamin</keyword>
<feature type="binding site" evidence="9">
    <location>
        <position position="194"/>
    </location>
    <ligand>
        <name>[4Fe-4S] cluster</name>
        <dbReference type="ChEBI" id="CHEBI:49883"/>
        <label>2</label>
    </ligand>
</feature>
<comment type="similarity">
    <text evidence="9">Belongs to the QueG family.</text>
</comment>
<feature type="binding site" evidence="9">
    <location>
        <position position="130"/>
    </location>
    <ligand>
        <name>cob(II)alamin</name>
        <dbReference type="ChEBI" id="CHEBI:16304"/>
    </ligand>
</feature>
<evidence type="ECO:0000256" key="1">
    <source>
        <dbReference type="ARBA" id="ARBA00022485"/>
    </source>
</evidence>
<evidence type="ECO:0000256" key="7">
    <source>
        <dbReference type="ARBA" id="ARBA00023004"/>
    </source>
</evidence>
<dbReference type="SUPFAM" id="SSF46548">
    <property type="entry name" value="alpha-helical ferredoxin"/>
    <property type="match status" value="1"/>
</dbReference>
<comment type="cofactor">
    <cofactor evidence="9">
        <name>cob(II)alamin</name>
        <dbReference type="ChEBI" id="CHEBI:16304"/>
    </cofactor>
</comment>
<feature type="binding site" evidence="9">
    <location>
        <position position="237"/>
    </location>
    <ligand>
        <name>[4Fe-4S] cluster</name>
        <dbReference type="ChEBI" id="CHEBI:49883"/>
        <label>2</label>
    </ligand>
</feature>
<dbReference type="GO" id="GO:0005737">
    <property type="term" value="C:cytoplasm"/>
    <property type="evidence" value="ECO:0007669"/>
    <property type="project" value="UniProtKB-SubCell"/>
</dbReference>
<dbReference type="Gene3D" id="3.30.70.20">
    <property type="match status" value="1"/>
</dbReference>
<comment type="subunit">
    <text evidence="9">Monomer.</text>
</comment>
<reference evidence="11" key="1">
    <citation type="submission" date="2023-03" db="EMBL/GenBank/DDBJ databases">
        <title>Stygiobacter electus gen. nov., sp. nov., facultatively anaerobic thermotolerant bacterium of the class Ignavibacteria from a well of Yessentuki mineral water deposit.</title>
        <authorList>
            <person name="Podosokorskaya O.A."/>
            <person name="Elcheninov A.G."/>
            <person name="Petrova N.F."/>
            <person name="Zavarzina D.G."/>
            <person name="Kublanov I.V."/>
            <person name="Merkel A.Y."/>
        </authorList>
    </citation>
    <scope>NUCLEOTIDE SEQUENCE</scope>
    <source>
        <strain evidence="11">09-Me</strain>
    </source>
</reference>
<feature type="binding site" evidence="9">
    <location>
        <position position="190"/>
    </location>
    <ligand>
        <name>[4Fe-4S] cluster</name>
        <dbReference type="ChEBI" id="CHEBI:49883"/>
        <label>1</label>
    </ligand>
</feature>
<evidence type="ECO:0000256" key="3">
    <source>
        <dbReference type="ARBA" id="ARBA00022694"/>
    </source>
</evidence>
<accession>A0AAE3TCT8</accession>
<feature type="binding site" evidence="9">
    <location>
        <position position="219"/>
    </location>
    <ligand>
        <name>tRNA</name>
        <dbReference type="ChEBI" id="CHEBI:17843"/>
    </ligand>
</feature>
<comment type="subcellular location">
    <subcellularLocation>
        <location evidence="9">Cytoplasm</location>
    </subcellularLocation>
</comment>
<keyword evidence="7 9" id="KW-0408">Iron</keyword>
<dbReference type="InterPro" id="IPR017896">
    <property type="entry name" value="4Fe4S_Fe-S-bd"/>
</dbReference>
<feature type="binding site" evidence="9">
    <location>
        <position position="154"/>
    </location>
    <ligand>
        <name>cob(II)alamin</name>
        <dbReference type="ChEBI" id="CHEBI:16304"/>
    </ligand>
</feature>
<dbReference type="PROSITE" id="PS00198">
    <property type="entry name" value="4FE4S_FER_1"/>
    <property type="match status" value="1"/>
</dbReference>
<evidence type="ECO:0000259" key="10">
    <source>
        <dbReference type="PROSITE" id="PS51379"/>
    </source>
</evidence>
<keyword evidence="6 9" id="KW-0560">Oxidoreductase</keyword>
<feature type="binding site" evidence="9">
    <location>
        <position position="212"/>
    </location>
    <ligand>
        <name>cob(II)alamin</name>
        <dbReference type="ChEBI" id="CHEBI:16304"/>
    </ligand>
</feature>
<keyword evidence="5 9" id="KW-0671">Queuosine biosynthesis</keyword>
<feature type="binding site" evidence="9">
    <location>
        <position position="244"/>
    </location>
    <ligand>
        <name>[4Fe-4S] cluster</name>
        <dbReference type="ChEBI" id="CHEBI:49883"/>
        <label>1</label>
    </ligand>
</feature>
<name>A0AAE3TCT8_9BACT</name>
<proteinExistence type="inferred from homology"/>
<dbReference type="PANTHER" id="PTHR30002">
    <property type="entry name" value="EPOXYQUEUOSINE REDUCTASE"/>
    <property type="match status" value="1"/>
</dbReference>
<evidence type="ECO:0000256" key="4">
    <source>
        <dbReference type="ARBA" id="ARBA00022723"/>
    </source>
</evidence>
<comment type="catalytic activity">
    <reaction evidence="9">
        <text>epoxyqueuosine(34) in tRNA + AH2 = queuosine(34) in tRNA + A + H2O</text>
        <dbReference type="Rhea" id="RHEA:32159"/>
        <dbReference type="Rhea" id="RHEA-COMP:18571"/>
        <dbReference type="Rhea" id="RHEA-COMP:18582"/>
        <dbReference type="ChEBI" id="CHEBI:13193"/>
        <dbReference type="ChEBI" id="CHEBI:15377"/>
        <dbReference type="ChEBI" id="CHEBI:17499"/>
        <dbReference type="ChEBI" id="CHEBI:194431"/>
        <dbReference type="ChEBI" id="CHEBI:194443"/>
        <dbReference type="EC" id="1.17.99.6"/>
    </reaction>
</comment>
<dbReference type="Pfam" id="PF13484">
    <property type="entry name" value="Fer4_16"/>
    <property type="match status" value="1"/>
</dbReference>
<dbReference type="InterPro" id="IPR004453">
    <property type="entry name" value="QueG"/>
</dbReference>
<evidence type="ECO:0000256" key="2">
    <source>
        <dbReference type="ARBA" id="ARBA00022490"/>
    </source>
</evidence>
<feature type="binding site" evidence="9">
    <location>
        <begin position="237"/>
        <end position="238"/>
    </location>
    <ligand>
        <name>cob(II)alamin</name>
        <dbReference type="ChEBI" id="CHEBI:16304"/>
    </ligand>
</feature>
<organism evidence="11 12">
    <name type="scientific">Stygiobacter electus</name>
    <dbReference type="NCBI Taxonomy" id="3032292"/>
    <lineage>
        <taxon>Bacteria</taxon>
        <taxon>Pseudomonadati</taxon>
        <taxon>Ignavibacteriota</taxon>
        <taxon>Ignavibacteria</taxon>
        <taxon>Ignavibacteriales</taxon>
        <taxon>Melioribacteraceae</taxon>
        <taxon>Stygiobacter</taxon>
    </lineage>
</organism>
<dbReference type="InterPro" id="IPR013542">
    <property type="entry name" value="QueG_DUF1730"/>
</dbReference>
<dbReference type="PROSITE" id="PS51379">
    <property type="entry name" value="4FE4S_FER_2"/>
    <property type="match status" value="1"/>
</dbReference>
<dbReference type="RefSeq" id="WP_321536534.1">
    <property type="nucleotide sequence ID" value="NZ_JARGDL010000018.1"/>
</dbReference>
<feature type="binding site" evidence="9">
    <location>
        <position position="165"/>
    </location>
    <ligand>
        <name>cob(II)alamin</name>
        <dbReference type="ChEBI" id="CHEBI:16304"/>
    </ligand>
</feature>
<evidence type="ECO:0000313" key="11">
    <source>
        <dbReference type="EMBL" id="MDF1612763.1"/>
    </source>
</evidence>
<feature type="binding site" evidence="9">
    <location>
        <position position="57"/>
    </location>
    <ligand>
        <name>cob(II)alamin</name>
        <dbReference type="ChEBI" id="CHEBI:16304"/>
    </ligand>
</feature>
<comment type="pathway">
    <text evidence="9">tRNA modification; tRNA-queuosine biosynthesis.</text>
</comment>
<dbReference type="EC" id="1.17.99.6" evidence="9"/>
<dbReference type="Pfam" id="PF08331">
    <property type="entry name" value="QueG_DUF1730"/>
    <property type="match status" value="1"/>
</dbReference>
<evidence type="ECO:0000256" key="8">
    <source>
        <dbReference type="ARBA" id="ARBA00023014"/>
    </source>
</evidence>
<dbReference type="GO" id="GO:0008616">
    <property type="term" value="P:tRNA queuosine(34) biosynthetic process"/>
    <property type="evidence" value="ECO:0007669"/>
    <property type="project" value="UniProtKB-UniRule"/>
</dbReference>
<keyword evidence="8 9" id="KW-0411">Iron-sulfur</keyword>
<dbReference type="GO" id="GO:0052693">
    <property type="term" value="F:epoxyqueuosine reductase activity"/>
    <property type="evidence" value="ECO:0007669"/>
    <property type="project" value="UniProtKB-UniRule"/>
</dbReference>
<dbReference type="Proteomes" id="UP001221302">
    <property type="component" value="Unassembled WGS sequence"/>
</dbReference>
<feature type="binding site" evidence="9">
    <location>
        <position position="240"/>
    </location>
    <ligand>
        <name>[4Fe-4S] cluster</name>
        <dbReference type="ChEBI" id="CHEBI:49883"/>
        <label>2</label>
    </ligand>
</feature>
<comment type="caution">
    <text evidence="9">Lacks conserved residue(s) required for the propagation of feature annotation.</text>
</comment>
<feature type="binding site" evidence="9">
    <location>
        <position position="184"/>
    </location>
    <ligand>
        <name>[4Fe-4S] cluster</name>
        <dbReference type="ChEBI" id="CHEBI:49883"/>
        <label>1</label>
    </ligand>
</feature>
<dbReference type="NCBIfam" id="TIGR00276">
    <property type="entry name" value="tRNA epoxyqueuosine(34) reductase QueG"/>
    <property type="match status" value="1"/>
</dbReference>
<evidence type="ECO:0000313" key="12">
    <source>
        <dbReference type="Proteomes" id="UP001221302"/>
    </source>
</evidence>
<keyword evidence="3 9" id="KW-0819">tRNA processing</keyword>
<keyword evidence="12" id="KW-1185">Reference proteome</keyword>
<gene>
    <name evidence="9 11" type="primary">queG</name>
    <name evidence="11" type="ORF">P0M35_11425</name>
</gene>
<evidence type="ECO:0000256" key="9">
    <source>
        <dbReference type="HAMAP-Rule" id="MF_00916"/>
    </source>
</evidence>
<comment type="function">
    <text evidence="9">Catalyzes the conversion of epoxyqueuosine (oQ) to queuosine (Q), which is a hypermodified base found in the wobble positions of tRNA(Asp), tRNA(Asn), tRNA(His) and tRNA(Tyr).</text>
</comment>
<dbReference type="GO" id="GO:0046872">
    <property type="term" value="F:metal ion binding"/>
    <property type="evidence" value="ECO:0007669"/>
    <property type="project" value="UniProtKB-KW"/>
</dbReference>
<keyword evidence="4 9" id="KW-0479">Metal-binding</keyword>
<dbReference type="EMBL" id="JARGDL010000018">
    <property type="protein sequence ID" value="MDF1612763.1"/>
    <property type="molecule type" value="Genomic_DNA"/>
</dbReference>
<keyword evidence="9" id="KW-0170">Cobalt</keyword>
<dbReference type="PANTHER" id="PTHR30002:SF4">
    <property type="entry name" value="EPOXYQUEUOSINE REDUCTASE"/>
    <property type="match status" value="1"/>
</dbReference>
<dbReference type="GO" id="GO:0051539">
    <property type="term" value="F:4 iron, 4 sulfur cluster binding"/>
    <property type="evidence" value="ECO:0007669"/>
    <property type="project" value="UniProtKB-KW"/>
</dbReference>
<dbReference type="InterPro" id="IPR017900">
    <property type="entry name" value="4Fe4S_Fe_S_CS"/>
</dbReference>
<feature type="active site" description="Proton donor" evidence="9">
    <location>
        <position position="130"/>
    </location>
</feature>
<feature type="binding site" evidence="9">
    <location>
        <position position="294"/>
    </location>
    <ligand>
        <name>tRNA</name>
        <dbReference type="ChEBI" id="CHEBI:17843"/>
    </ligand>
</feature>
<dbReference type="AlphaFoldDB" id="A0AAE3TCT8"/>